<dbReference type="PANTHER" id="PTHR43685">
    <property type="entry name" value="GLYCOSYLTRANSFERASE"/>
    <property type="match status" value="1"/>
</dbReference>
<proteinExistence type="predicted"/>
<evidence type="ECO:0000259" key="2">
    <source>
        <dbReference type="Pfam" id="PF00535"/>
    </source>
</evidence>
<protein>
    <submittedName>
        <fullName evidence="4">Glycosyltransferase</fullName>
    </submittedName>
</protein>
<dbReference type="Pfam" id="PF00535">
    <property type="entry name" value="Glycos_transf_2"/>
    <property type="match status" value="1"/>
</dbReference>
<keyword evidence="5" id="KW-1185">Reference proteome</keyword>
<keyword evidence="1 4" id="KW-0808">Transferase</keyword>
<dbReference type="SUPFAM" id="SSF53448">
    <property type="entry name" value="Nucleotide-diphospho-sugar transferases"/>
    <property type="match status" value="1"/>
</dbReference>
<feature type="domain" description="Galactosyltransferase C-terminal" evidence="3">
    <location>
        <begin position="183"/>
        <end position="235"/>
    </location>
</feature>
<name>A0A5J5JVF0_9ACTN</name>
<dbReference type="GO" id="GO:0016740">
    <property type="term" value="F:transferase activity"/>
    <property type="evidence" value="ECO:0007669"/>
    <property type="project" value="UniProtKB-KW"/>
</dbReference>
<sequence>MAERPAGHGAPEVSVVIPTYNRARELDRTLRSLADQDMPRDRYEVIVADDGSSDDTRLVVEGHAGNLRIGYCYQRDLGFRAGQARNLGAARAEGRILVFLDSGMLASRHLLSGHLAAHEGGGRAVIGYIFGYDHDPANRVSAGDLDEPPDELIGRFTRSGRHRDMREPCYRSLGEDIDRYAAPWIFYWTGNVSVGAADFHLAGGFDDDFVGWSGEDVELGRRLYEKGLRFTLARRAACVEIPHTRDLAALRPSYEKHAALLLRKHPDPVVEVSTVCWAHELHPRLAELRAAYRNRIGLARLRPSGPPVDPGPATALFGADCLYAVNGGDLCVEPDPGLAAEARRNFPGTEVLPLHGFRTLLEPAAFDLCLLAPSLRAYPRWAVDLLESEAARIGRRVRWLPSAETGRGEER</sequence>
<comment type="caution">
    <text evidence="4">The sequence shown here is derived from an EMBL/GenBank/DDBJ whole genome shotgun (WGS) entry which is preliminary data.</text>
</comment>
<accession>A0A5J5JVF0</accession>
<dbReference type="EMBL" id="VYTZ01000017">
    <property type="protein sequence ID" value="KAA9374245.1"/>
    <property type="molecule type" value="Genomic_DNA"/>
</dbReference>
<dbReference type="InterPro" id="IPR027791">
    <property type="entry name" value="Galactosyl_T_C"/>
</dbReference>
<dbReference type="Proteomes" id="UP000327011">
    <property type="component" value="Unassembled WGS sequence"/>
</dbReference>
<dbReference type="Gene3D" id="3.90.550.10">
    <property type="entry name" value="Spore Coat Polysaccharide Biosynthesis Protein SpsA, Chain A"/>
    <property type="match status" value="1"/>
</dbReference>
<dbReference type="InterPro" id="IPR050834">
    <property type="entry name" value="Glycosyltransf_2"/>
</dbReference>
<dbReference type="PANTHER" id="PTHR43685:SF3">
    <property type="entry name" value="SLR2126 PROTEIN"/>
    <property type="match status" value="1"/>
</dbReference>
<dbReference type="RefSeq" id="WP_150939111.1">
    <property type="nucleotide sequence ID" value="NZ_VYTZ01000017.1"/>
</dbReference>
<dbReference type="InterPro" id="IPR029044">
    <property type="entry name" value="Nucleotide-diphossugar_trans"/>
</dbReference>
<evidence type="ECO:0000313" key="5">
    <source>
        <dbReference type="Proteomes" id="UP000327011"/>
    </source>
</evidence>
<dbReference type="AlphaFoldDB" id="A0A5J5JVF0"/>
<reference evidence="4 5" key="1">
    <citation type="submission" date="2019-09" db="EMBL/GenBank/DDBJ databases">
        <title>Screening of Novel Bioactive Compounds from Soil-Associated.</title>
        <authorList>
            <person name="Gong X."/>
        </authorList>
    </citation>
    <scope>NUCLEOTIDE SEQUENCE [LARGE SCALE GENOMIC DNA]</scope>
    <source>
        <strain evidence="4 5">Gxj-6</strain>
    </source>
</reference>
<feature type="domain" description="Glycosyltransferase 2-like" evidence="2">
    <location>
        <begin position="14"/>
        <end position="141"/>
    </location>
</feature>
<dbReference type="InterPro" id="IPR001173">
    <property type="entry name" value="Glyco_trans_2-like"/>
</dbReference>
<dbReference type="Pfam" id="PF02709">
    <property type="entry name" value="Glyco_transf_7C"/>
    <property type="match status" value="1"/>
</dbReference>
<organism evidence="4 5">
    <name type="scientific">Microbispora cellulosiformans</name>
    <dbReference type="NCBI Taxonomy" id="2614688"/>
    <lineage>
        <taxon>Bacteria</taxon>
        <taxon>Bacillati</taxon>
        <taxon>Actinomycetota</taxon>
        <taxon>Actinomycetes</taxon>
        <taxon>Streptosporangiales</taxon>
        <taxon>Streptosporangiaceae</taxon>
        <taxon>Microbispora</taxon>
    </lineage>
</organism>
<evidence type="ECO:0000259" key="3">
    <source>
        <dbReference type="Pfam" id="PF02709"/>
    </source>
</evidence>
<evidence type="ECO:0000256" key="1">
    <source>
        <dbReference type="ARBA" id="ARBA00022679"/>
    </source>
</evidence>
<evidence type="ECO:0000313" key="4">
    <source>
        <dbReference type="EMBL" id="KAA9374245.1"/>
    </source>
</evidence>
<gene>
    <name evidence="4" type="ORF">F5972_32260</name>
</gene>